<feature type="compositionally biased region" description="Low complexity" evidence="3">
    <location>
        <begin position="633"/>
        <end position="643"/>
    </location>
</feature>
<dbReference type="InterPro" id="IPR043502">
    <property type="entry name" value="DNA/RNA_pol_sf"/>
</dbReference>
<dbReference type="EMBL" id="JAQQWE010000007">
    <property type="protein sequence ID" value="KAK7945999.1"/>
    <property type="molecule type" value="Genomic_DNA"/>
</dbReference>
<dbReference type="Pfam" id="PF00078">
    <property type="entry name" value="RVT_1"/>
    <property type="match status" value="1"/>
</dbReference>
<dbReference type="InterPro" id="IPR005135">
    <property type="entry name" value="Endo/exonuclease/phosphatase"/>
</dbReference>
<dbReference type="Proteomes" id="UP001391051">
    <property type="component" value="Unassembled WGS sequence"/>
</dbReference>
<evidence type="ECO:0000313" key="6">
    <source>
        <dbReference type="Proteomes" id="UP001391051"/>
    </source>
</evidence>
<dbReference type="InterPro" id="IPR000477">
    <property type="entry name" value="RT_dom"/>
</dbReference>
<keyword evidence="2" id="KW-0496">Mitochondrion</keyword>
<feature type="compositionally biased region" description="Low complexity" evidence="3">
    <location>
        <begin position="737"/>
        <end position="757"/>
    </location>
</feature>
<name>A0ABR1Q2L7_9PEZI</name>
<gene>
    <name evidence="5" type="ORF">PG986_010320</name>
</gene>
<dbReference type="InterPro" id="IPR036691">
    <property type="entry name" value="Endo/exonu/phosph_ase_sf"/>
</dbReference>
<dbReference type="Gene3D" id="3.60.10.10">
    <property type="entry name" value="Endonuclease/exonuclease/phosphatase"/>
    <property type="match status" value="1"/>
</dbReference>
<proteinExistence type="predicted"/>
<keyword evidence="5" id="KW-0808">Transferase</keyword>
<feature type="region of interest" description="Disordered" evidence="3">
    <location>
        <begin position="736"/>
        <end position="766"/>
    </location>
</feature>
<sequence length="944" mass="104559">MQKSREKVMSPFFRNSRVLDYDIIAAQEPWFNRQEYNSHNPQASIFTLWLPNPGPLRPRVAFYINKRLDQSRISFTTPNPTNPAPDGPPTTTTLYIYNVYNSPEEGEPVTHILQELATIFRRYRVSYPGAEHLIVGDFNMEGPEWSAQDLGDRGSAREALPYFREFLGTEALEVVLPPGTITRAMNQSASSIDLAICDAATASRLLECRRVDEGRLTDEDVVSTLRSIEQALSDTIEDTVPTADATIRHLPGFTGEYKAKCMETRRLRKVWQRTLTLKDWEAYRKMQNQKSAAVRKALTEAWQEKVTKTCSEGPKGLWDLVKMTRARGQGVAQQNVTPTINGQTSFEGKVAALSTSFFPAPPETPNAPSPKLTFSTRIPCPPLTKDEVQQAIFRPRPHKAPGPSGIPNYILRISLDLLLPLLHPLFNYCLFRGICPYKESTTMVLKKPRKDDYSTAKAFRPIALLETIGKALESCIAKRISYYVEQFHLLPQDHIGARKTRSTEHAIHVLLKRIHEAHGSADSGEYLVATLLMLDASGAFDNVDHDKLTDCLARRGLPAPIVLWISNWLKDRRTKLKLPEGESGWITQNYGIPQGSSLSPLLWLFYNADLLDEILGEGTTAVHTVSAGTAAATGAAPRAVPGADTPPEQGTSTGDSAGSRVTLQDTLQGTLQGSSRVTTTAWVDDTGILVVGRSAAENCRVLERVHGRAAVWATKYGCVFAPQKYELMHFRTKRAQAPGAPNKNAAPTAPPTGVGAPNQAARSPNGTPLAECIQLPGFKPIEPADKLRHLGVWFDPGLLWHHHIQEVTTKVRKSIQALKAISGAHWGGGTLQLRQLYQAIVVPQITYCSTVWYQPHVRALREGLTKQHLTALRRLQQEALQVVTGGLKTTALLAMAAEMHVLPIEQQLLQANHMAYLRLRTNPLTAGYGTSTEDTARKAHWRSP</sequence>
<evidence type="ECO:0000313" key="5">
    <source>
        <dbReference type="EMBL" id="KAK7945999.1"/>
    </source>
</evidence>
<dbReference type="GeneID" id="92079604"/>
<accession>A0ABR1Q2L7</accession>
<dbReference type="CDD" id="cd01650">
    <property type="entry name" value="RT_nLTR_like"/>
    <property type="match status" value="1"/>
</dbReference>
<dbReference type="Pfam" id="PF14529">
    <property type="entry name" value="Exo_endo_phos_2"/>
    <property type="match status" value="1"/>
</dbReference>
<keyword evidence="6" id="KW-1185">Reference proteome</keyword>
<feature type="compositionally biased region" description="Polar residues" evidence="3">
    <location>
        <begin position="648"/>
        <end position="659"/>
    </location>
</feature>
<evidence type="ECO:0000259" key="4">
    <source>
        <dbReference type="PROSITE" id="PS50878"/>
    </source>
</evidence>
<dbReference type="PROSITE" id="PS50878">
    <property type="entry name" value="RT_POL"/>
    <property type="match status" value="1"/>
</dbReference>
<evidence type="ECO:0000256" key="1">
    <source>
        <dbReference type="ARBA" id="ARBA00004173"/>
    </source>
</evidence>
<feature type="domain" description="Reverse transcriptase" evidence="4">
    <location>
        <begin position="428"/>
        <end position="756"/>
    </location>
</feature>
<reference evidence="5 6" key="1">
    <citation type="submission" date="2023-01" db="EMBL/GenBank/DDBJ databases">
        <title>Analysis of 21 Apiospora genomes using comparative genomics revels a genus with tremendous synthesis potential of carbohydrate active enzymes and secondary metabolites.</title>
        <authorList>
            <person name="Sorensen T."/>
        </authorList>
    </citation>
    <scope>NUCLEOTIDE SEQUENCE [LARGE SCALE GENOMIC DNA]</scope>
    <source>
        <strain evidence="5 6">CBS 24483</strain>
    </source>
</reference>
<comment type="caution">
    <text evidence="5">The sequence shown here is derived from an EMBL/GenBank/DDBJ whole genome shotgun (WGS) entry which is preliminary data.</text>
</comment>
<evidence type="ECO:0000256" key="3">
    <source>
        <dbReference type="SAM" id="MobiDB-lite"/>
    </source>
</evidence>
<comment type="subcellular location">
    <subcellularLocation>
        <location evidence="1">Mitochondrion</location>
    </subcellularLocation>
</comment>
<keyword evidence="5" id="KW-0548">Nucleotidyltransferase</keyword>
<keyword evidence="5" id="KW-0695">RNA-directed DNA polymerase</keyword>
<dbReference type="RefSeq" id="XP_066696033.1">
    <property type="nucleotide sequence ID" value="XM_066846542.1"/>
</dbReference>
<dbReference type="PANTHER" id="PTHR33481">
    <property type="entry name" value="REVERSE TRANSCRIPTASE"/>
    <property type="match status" value="1"/>
</dbReference>
<organism evidence="5 6">
    <name type="scientific">Apiospora aurea</name>
    <dbReference type="NCBI Taxonomy" id="335848"/>
    <lineage>
        <taxon>Eukaryota</taxon>
        <taxon>Fungi</taxon>
        <taxon>Dikarya</taxon>
        <taxon>Ascomycota</taxon>
        <taxon>Pezizomycotina</taxon>
        <taxon>Sordariomycetes</taxon>
        <taxon>Xylariomycetidae</taxon>
        <taxon>Amphisphaeriales</taxon>
        <taxon>Apiosporaceae</taxon>
        <taxon>Apiospora</taxon>
    </lineage>
</organism>
<dbReference type="PANTHER" id="PTHR33481:SF1">
    <property type="entry name" value="ENDONUCLEASE_EXONUCLEASE_PHOSPHATASE DOMAIN-CONTAINING PROTEIN-RELATED"/>
    <property type="match status" value="1"/>
</dbReference>
<feature type="region of interest" description="Disordered" evidence="3">
    <location>
        <begin position="633"/>
        <end position="659"/>
    </location>
</feature>
<dbReference type="GO" id="GO:0003964">
    <property type="term" value="F:RNA-directed DNA polymerase activity"/>
    <property type="evidence" value="ECO:0007669"/>
    <property type="project" value="UniProtKB-KW"/>
</dbReference>
<dbReference type="SUPFAM" id="SSF56672">
    <property type="entry name" value="DNA/RNA polymerases"/>
    <property type="match status" value="1"/>
</dbReference>
<protein>
    <submittedName>
        <fullName evidence="5">Reverse transcriptase</fullName>
    </submittedName>
</protein>
<dbReference type="SUPFAM" id="SSF56219">
    <property type="entry name" value="DNase I-like"/>
    <property type="match status" value="1"/>
</dbReference>
<evidence type="ECO:0000256" key="2">
    <source>
        <dbReference type="ARBA" id="ARBA00023128"/>
    </source>
</evidence>